<evidence type="ECO:0000256" key="9">
    <source>
        <dbReference type="ARBA" id="ARBA00023204"/>
    </source>
</evidence>
<evidence type="ECO:0000256" key="5">
    <source>
        <dbReference type="ARBA" id="ARBA00014577"/>
    </source>
</evidence>
<dbReference type="GO" id="GO:0005737">
    <property type="term" value="C:cytoplasm"/>
    <property type="evidence" value="ECO:0007669"/>
    <property type="project" value="UniProtKB-SubCell"/>
</dbReference>
<keyword evidence="10" id="KW-0539">Nucleus</keyword>
<dbReference type="InterPro" id="IPR058543">
    <property type="entry name" value="Beta-prop_RSE1/DDB1/CPSF1_2nd"/>
</dbReference>
<dbReference type="InterPro" id="IPR015943">
    <property type="entry name" value="WD40/YVTN_repeat-like_dom_sf"/>
</dbReference>
<evidence type="ECO:0000256" key="4">
    <source>
        <dbReference type="ARBA" id="ARBA00007453"/>
    </source>
</evidence>
<dbReference type="Gene3D" id="2.130.10.10">
    <property type="entry name" value="YVTN repeat-like/Quinoprotein amine dehydrogenase"/>
    <property type="match status" value="3"/>
</dbReference>
<evidence type="ECO:0000256" key="6">
    <source>
        <dbReference type="ARBA" id="ARBA00022490"/>
    </source>
</evidence>
<dbReference type="GO" id="GO:0005634">
    <property type="term" value="C:nucleus"/>
    <property type="evidence" value="ECO:0007669"/>
    <property type="project" value="UniProtKB-SubCell"/>
</dbReference>
<reference evidence="14" key="1">
    <citation type="submission" date="2020-12" db="EMBL/GenBank/DDBJ databases">
        <title>Metabolic potential, ecology and presence of endohyphal bacteria is reflected in genomic diversity of Mucoromycotina.</title>
        <authorList>
            <person name="Muszewska A."/>
            <person name="Okrasinska A."/>
            <person name="Steczkiewicz K."/>
            <person name="Drgas O."/>
            <person name="Orlowska M."/>
            <person name="Perlinska-Lenart U."/>
            <person name="Aleksandrzak-Piekarczyk T."/>
            <person name="Szatraj K."/>
            <person name="Zielenkiewicz U."/>
            <person name="Pilsyk S."/>
            <person name="Malc E."/>
            <person name="Mieczkowski P."/>
            <person name="Kruszewska J.S."/>
            <person name="Biernat P."/>
            <person name="Pawlowska J."/>
        </authorList>
    </citation>
    <scope>NUCLEOTIDE SEQUENCE</scope>
    <source>
        <strain evidence="14">WA0000067209</strain>
    </source>
</reference>
<keyword evidence="6" id="KW-0963">Cytoplasm</keyword>
<keyword evidence="8" id="KW-0238">DNA-binding</keyword>
<dbReference type="EMBL" id="JAEPQZ010000001">
    <property type="protein sequence ID" value="KAG2185863.1"/>
    <property type="molecule type" value="Genomic_DNA"/>
</dbReference>
<dbReference type="FunFam" id="2.130.10.10:FF:000073">
    <property type="entry name" value="DNA damage-binding protein 1"/>
    <property type="match status" value="1"/>
</dbReference>
<accession>A0A8H7Q5X8</accession>
<evidence type="ECO:0000259" key="12">
    <source>
        <dbReference type="Pfam" id="PF10433"/>
    </source>
</evidence>
<protein>
    <recommendedName>
        <fullName evidence="5">DNA damage-binding protein 1</fullName>
    </recommendedName>
</protein>
<proteinExistence type="inferred from homology"/>
<dbReference type="SUPFAM" id="SSF50978">
    <property type="entry name" value="WD40 repeat-like"/>
    <property type="match status" value="1"/>
</dbReference>
<dbReference type="Pfam" id="PF10433">
    <property type="entry name" value="Beta-prop_RSE1_1st"/>
    <property type="match status" value="1"/>
</dbReference>
<gene>
    <name evidence="14" type="ORF">INT43_002301</name>
</gene>
<dbReference type="Proteomes" id="UP000654370">
    <property type="component" value="Unassembled WGS sequence"/>
</dbReference>
<comment type="subcellular location">
    <subcellularLocation>
        <location evidence="2">Cytoplasm</location>
    </subcellularLocation>
    <subcellularLocation>
        <location evidence="1">Nucleus</location>
    </subcellularLocation>
</comment>
<dbReference type="InterPro" id="IPR036322">
    <property type="entry name" value="WD40_repeat_dom_sf"/>
</dbReference>
<dbReference type="InterPro" id="IPR050358">
    <property type="entry name" value="RSE1/DDB1/CFT1"/>
</dbReference>
<evidence type="ECO:0000259" key="11">
    <source>
        <dbReference type="Pfam" id="PF03178"/>
    </source>
</evidence>
<dbReference type="Gene3D" id="1.10.150.910">
    <property type="match status" value="1"/>
</dbReference>
<comment type="caution">
    <text evidence="14">The sequence shown here is derived from an EMBL/GenBank/DDBJ whole genome shotgun (WGS) entry which is preliminary data.</text>
</comment>
<dbReference type="OrthoDB" id="433457at2759"/>
<feature type="domain" description="RSE1/DDB1/CPSF1 C-terminal" evidence="11">
    <location>
        <begin position="772"/>
        <end position="1083"/>
    </location>
</feature>
<dbReference type="InterPro" id="IPR004871">
    <property type="entry name" value="RSE1/DDB1/CPSF1_C"/>
</dbReference>
<dbReference type="GO" id="GO:0006281">
    <property type="term" value="P:DNA repair"/>
    <property type="evidence" value="ECO:0007669"/>
    <property type="project" value="UniProtKB-KW"/>
</dbReference>
<keyword evidence="7" id="KW-0227">DNA damage</keyword>
<evidence type="ECO:0000313" key="14">
    <source>
        <dbReference type="EMBL" id="KAG2185863.1"/>
    </source>
</evidence>
<evidence type="ECO:0000256" key="10">
    <source>
        <dbReference type="ARBA" id="ARBA00023242"/>
    </source>
</evidence>
<dbReference type="PANTHER" id="PTHR10644">
    <property type="entry name" value="DNA REPAIR/RNA PROCESSING CPSF FAMILY"/>
    <property type="match status" value="1"/>
</dbReference>
<dbReference type="Pfam" id="PF03178">
    <property type="entry name" value="CPSF_A"/>
    <property type="match status" value="1"/>
</dbReference>
<comment type="pathway">
    <text evidence="3">Protein modification; protein ubiquitination.</text>
</comment>
<keyword evidence="9" id="KW-0234">DNA repair</keyword>
<dbReference type="Pfam" id="PF23726">
    <property type="entry name" value="Beta-prop_RSE1_2nd"/>
    <property type="match status" value="1"/>
</dbReference>
<evidence type="ECO:0000256" key="8">
    <source>
        <dbReference type="ARBA" id="ARBA00023125"/>
    </source>
</evidence>
<feature type="domain" description="RSE1/DDB1/CPSF1 second beta-propeller" evidence="13">
    <location>
        <begin position="408"/>
        <end position="717"/>
    </location>
</feature>
<sequence length="1120" mass="123061">MSVCQYVVTAQKPTAVHFAVKAKFTSPDEVNLIISKGTRLEIFTMTPDGFRPVIEFGIYGRIAALQVFTPPDSQTDSLFVLTERSKFCILTYNAATQDIVTTANGDVKDRSAQLLECGMRAMIDADCKAIVLTLYAGLLKVIPFTAGEPSMGRATKGKGVVGRRTGEIGGAFNVRIDEVNILSSVMLQGVENPTIMILYEDTRTARHVKTYEINMRSKDKMAGINFQAKVEMGANLLIAVPAPLGGVLVIGEQTITYMHPEGSPVGISIEGTVFRAHGFIDEDGTRMLLADYLGYLYVLVLISQGDTIAALQLERLGQVSSATSIVYLDNGFTYIGSASGDSQLVQLHNMQNDEGSYLEILEEYPSMAPITDFCIVDLERQGQGQLVTCSGAGKDGSLRIVRNGVGIDEQATLEMPGVKGLWSLFSSFDSEYEETIVFSFITETRVLHLNDSELEEVEQFSGFDMAQSTLAAGNTIGNLLVQVTEASVRLSECDPNGTLVDEWKLDENASPITVASLNGSQCVLSYGNGTLVLLEVQDRKLVKIAETQLEYEIACIDISPLHDAKQAKSSYLAVGLWTDISARILSLPDLKPLVKENLGVESIPRSILMARLEDISYIFVASGDGQLFSFRFDETAHQLLDRRKTALGTQPIVLKTFQTGGVTNIFAASDRPTVVYSKNQKLLYSNVNLKEVGYMASFNSESFPNSVVLNTEESTVIGKIDQIQKLHVTKIPLDKEMARRIAHQESTRTFGIITTKIEIDADTGDERALGYFRVLDDRLFEAVDSFALEKDETVESIVNLAFEGDTKEYYVVGTAQTTADDPNVHKGRLLVFSVSSTRHVNLDAALDIFGAPWTLKPFNGKLVAGINGKVEIFNWNVGQDGSCSLSLHCSHYSNIEALYIETRGDFIVVGDLMESVTVLLYSDGVIEQVAKDFNSNWMTSVGMIDQDTYLGAETGYNLFTLKRNAGAPTAEERRKLEVMGEFHLGEFVNRFKNGSLVMTQNEAEASPVLSTMLFGTINGVIGVVANITQEAFQLLEKVQYNITKVVRGVGGLDHSEWRNFSNDQRTGECHNFIDGDLIETYLDLSPEQMQHVVDGRDGGTSINDSVEEVTRLIEIMVRIH</sequence>
<comment type="similarity">
    <text evidence="4">Belongs to the DDB1 family.</text>
</comment>
<name>A0A8H7Q5X8_MORIS</name>
<evidence type="ECO:0000313" key="15">
    <source>
        <dbReference type="Proteomes" id="UP000654370"/>
    </source>
</evidence>
<evidence type="ECO:0000256" key="2">
    <source>
        <dbReference type="ARBA" id="ARBA00004496"/>
    </source>
</evidence>
<dbReference type="AlphaFoldDB" id="A0A8H7Q5X8"/>
<evidence type="ECO:0000256" key="3">
    <source>
        <dbReference type="ARBA" id="ARBA00004906"/>
    </source>
</evidence>
<organism evidence="14 15">
    <name type="scientific">Mortierella isabellina</name>
    <name type="common">Filamentous fungus</name>
    <name type="synonym">Umbelopsis isabellina</name>
    <dbReference type="NCBI Taxonomy" id="91625"/>
    <lineage>
        <taxon>Eukaryota</taxon>
        <taxon>Fungi</taxon>
        <taxon>Fungi incertae sedis</taxon>
        <taxon>Mucoromycota</taxon>
        <taxon>Mucoromycotina</taxon>
        <taxon>Umbelopsidomycetes</taxon>
        <taxon>Umbelopsidales</taxon>
        <taxon>Umbelopsidaceae</taxon>
        <taxon>Umbelopsis</taxon>
    </lineage>
</organism>
<evidence type="ECO:0000256" key="7">
    <source>
        <dbReference type="ARBA" id="ARBA00022763"/>
    </source>
</evidence>
<evidence type="ECO:0000259" key="13">
    <source>
        <dbReference type="Pfam" id="PF23726"/>
    </source>
</evidence>
<dbReference type="InterPro" id="IPR018846">
    <property type="entry name" value="Beta-prop_RSE1/DDB1/CPSF1_1st"/>
</dbReference>
<dbReference type="GO" id="GO:0003677">
    <property type="term" value="F:DNA binding"/>
    <property type="evidence" value="ECO:0007669"/>
    <property type="project" value="UniProtKB-KW"/>
</dbReference>
<feature type="domain" description="RSE1/DDB1/CPSF1 first beta-propeller" evidence="12">
    <location>
        <begin position="16"/>
        <end position="363"/>
    </location>
</feature>
<keyword evidence="15" id="KW-1185">Reference proteome</keyword>
<evidence type="ECO:0000256" key="1">
    <source>
        <dbReference type="ARBA" id="ARBA00004123"/>
    </source>
</evidence>